<accession>A0ABC9HI69</accession>
<reference evidence="1 2" key="1">
    <citation type="submission" date="2024-08" db="EMBL/GenBank/DDBJ databases">
        <authorList>
            <person name="Paterson S."/>
        </authorList>
    </citation>
    <scope>NUCLEOTIDE SEQUENCE [LARGE SCALE GENOMIC DNA]</scope>
</reference>
<keyword evidence="2" id="KW-1185">Reference proteome</keyword>
<protein>
    <submittedName>
        <fullName evidence="1">Uncharacterized protein</fullName>
    </submittedName>
</protein>
<dbReference type="Proteomes" id="UP001189180">
    <property type="component" value="Unassembled WGS sequence"/>
</dbReference>
<gene>
    <name evidence="1" type="ORF">FHB240107_LOCUS4431</name>
</gene>
<dbReference type="EMBL" id="CANUEZ050000192">
    <property type="protein sequence ID" value="CAM0511992.1"/>
    <property type="molecule type" value="Genomic_DNA"/>
</dbReference>
<dbReference type="AlphaFoldDB" id="A0ABC9HI69"/>
<evidence type="ECO:0000313" key="2">
    <source>
        <dbReference type="Proteomes" id="UP001189180"/>
    </source>
</evidence>
<proteinExistence type="predicted"/>
<name>A0ABC9HI69_FASHE</name>
<organism evidence="1 2">
    <name type="scientific">Fasciola hepatica</name>
    <name type="common">Liver fluke</name>
    <dbReference type="NCBI Taxonomy" id="6192"/>
    <lineage>
        <taxon>Eukaryota</taxon>
        <taxon>Metazoa</taxon>
        <taxon>Spiralia</taxon>
        <taxon>Lophotrochozoa</taxon>
        <taxon>Platyhelminthes</taxon>
        <taxon>Trematoda</taxon>
        <taxon>Digenea</taxon>
        <taxon>Plagiorchiida</taxon>
        <taxon>Echinostomata</taxon>
        <taxon>Echinostomatoidea</taxon>
        <taxon>Fasciolidae</taxon>
        <taxon>Fasciola</taxon>
    </lineage>
</organism>
<comment type="caution">
    <text evidence="1">The sequence shown here is derived from an EMBL/GenBank/DDBJ whole genome shotgun (WGS) entry which is preliminary data.</text>
</comment>
<sequence>MKNTRKLDRLSDDWLLSKPFYGILQIKKAQHLPESTQPSQPCQRLHLELAPQRSHRTTSAPSKWIDFIVLRNWPIL</sequence>
<evidence type="ECO:0000313" key="1">
    <source>
        <dbReference type="EMBL" id="CAM0511992.1"/>
    </source>
</evidence>